<comment type="caution">
    <text evidence="1">The sequence shown here is derived from an EMBL/GenBank/DDBJ whole genome shotgun (WGS) entry which is preliminary data.</text>
</comment>
<dbReference type="AlphaFoldDB" id="A0A8B6E1N0"/>
<evidence type="ECO:0000313" key="1">
    <source>
        <dbReference type="EMBL" id="VDI27711.1"/>
    </source>
</evidence>
<evidence type="ECO:0008006" key="3">
    <source>
        <dbReference type="Google" id="ProtNLM"/>
    </source>
</evidence>
<sequence length="89" mass="10818">MAKSRNVLIILSEVYDDISKRWLACELRYSRLNYRYDWRKNIVILNYDFLKTKEVPNDFIQAFVRLGKCVDFSNYQKDIKAKIFSLLYH</sequence>
<keyword evidence="2" id="KW-1185">Reference proteome</keyword>
<accession>A0A8B6E1N0</accession>
<organism evidence="1 2">
    <name type="scientific">Mytilus galloprovincialis</name>
    <name type="common">Mediterranean mussel</name>
    <dbReference type="NCBI Taxonomy" id="29158"/>
    <lineage>
        <taxon>Eukaryota</taxon>
        <taxon>Metazoa</taxon>
        <taxon>Spiralia</taxon>
        <taxon>Lophotrochozoa</taxon>
        <taxon>Mollusca</taxon>
        <taxon>Bivalvia</taxon>
        <taxon>Autobranchia</taxon>
        <taxon>Pteriomorphia</taxon>
        <taxon>Mytilida</taxon>
        <taxon>Mytiloidea</taxon>
        <taxon>Mytilidae</taxon>
        <taxon>Mytilinae</taxon>
        <taxon>Mytilus</taxon>
    </lineage>
</organism>
<protein>
    <recommendedName>
        <fullName evidence="3">TIR domain-containing protein</fullName>
    </recommendedName>
</protein>
<dbReference type="OrthoDB" id="10420901at2759"/>
<reference evidence="1" key="1">
    <citation type="submission" date="2018-11" db="EMBL/GenBank/DDBJ databases">
        <authorList>
            <person name="Alioto T."/>
            <person name="Alioto T."/>
        </authorList>
    </citation>
    <scope>NUCLEOTIDE SEQUENCE</scope>
</reference>
<gene>
    <name evidence="1" type="ORF">MGAL_10B031199</name>
</gene>
<dbReference type="Proteomes" id="UP000596742">
    <property type="component" value="Unassembled WGS sequence"/>
</dbReference>
<name>A0A8B6E1N0_MYTGA</name>
<dbReference type="EMBL" id="UYJE01004397">
    <property type="protein sequence ID" value="VDI27711.1"/>
    <property type="molecule type" value="Genomic_DNA"/>
</dbReference>
<evidence type="ECO:0000313" key="2">
    <source>
        <dbReference type="Proteomes" id="UP000596742"/>
    </source>
</evidence>
<proteinExistence type="predicted"/>